<keyword evidence="1" id="KW-0677">Repeat</keyword>
<dbReference type="EMBL" id="CAMXCT030000001">
    <property type="protein sequence ID" value="CAL4759353.1"/>
    <property type="molecule type" value="Genomic_DNA"/>
</dbReference>
<feature type="repeat" description="TPR" evidence="3">
    <location>
        <begin position="533"/>
        <end position="566"/>
    </location>
</feature>
<dbReference type="Pfam" id="PF07719">
    <property type="entry name" value="TPR_2"/>
    <property type="match status" value="1"/>
</dbReference>
<feature type="repeat" description="TPR" evidence="3">
    <location>
        <begin position="491"/>
        <end position="524"/>
    </location>
</feature>
<evidence type="ECO:0000256" key="1">
    <source>
        <dbReference type="ARBA" id="ARBA00022737"/>
    </source>
</evidence>
<feature type="transmembrane region" description="Helical" evidence="5">
    <location>
        <begin position="146"/>
        <end position="163"/>
    </location>
</feature>
<feature type="transmembrane region" description="Helical" evidence="5">
    <location>
        <begin position="221"/>
        <end position="242"/>
    </location>
</feature>
<keyword evidence="5" id="KW-1133">Transmembrane helix</keyword>
<dbReference type="SUPFAM" id="SSF48452">
    <property type="entry name" value="TPR-like"/>
    <property type="match status" value="2"/>
</dbReference>
<dbReference type="InterPro" id="IPR052346">
    <property type="entry name" value="O-mannosyl-transferase_TMTC"/>
</dbReference>
<feature type="transmembrane region" description="Helical" evidence="5">
    <location>
        <begin position="89"/>
        <end position="109"/>
    </location>
</feature>
<evidence type="ECO:0000256" key="4">
    <source>
        <dbReference type="SAM" id="Coils"/>
    </source>
</evidence>
<dbReference type="Proteomes" id="UP001152797">
    <property type="component" value="Unassembled WGS sequence"/>
</dbReference>
<feature type="coiled-coil region" evidence="4">
    <location>
        <begin position="626"/>
        <end position="683"/>
    </location>
</feature>
<dbReference type="SMART" id="SM00028">
    <property type="entry name" value="TPR"/>
    <property type="match status" value="8"/>
</dbReference>
<feature type="transmembrane region" description="Helical" evidence="5">
    <location>
        <begin position="116"/>
        <end position="134"/>
    </location>
</feature>
<feature type="transmembrane region" description="Helical" evidence="5">
    <location>
        <begin position="326"/>
        <end position="344"/>
    </location>
</feature>
<feature type="transmembrane region" description="Helical" evidence="5">
    <location>
        <begin position="1041"/>
        <end position="1060"/>
    </location>
</feature>
<reference evidence="7 8" key="2">
    <citation type="submission" date="2024-05" db="EMBL/GenBank/DDBJ databases">
        <authorList>
            <person name="Chen Y."/>
            <person name="Shah S."/>
            <person name="Dougan E. K."/>
            <person name="Thang M."/>
            <person name="Chan C."/>
        </authorList>
    </citation>
    <scope>NUCLEOTIDE SEQUENCE [LARGE SCALE GENOMIC DNA]</scope>
</reference>
<feature type="transmembrane region" description="Helical" evidence="5">
    <location>
        <begin position="939"/>
        <end position="959"/>
    </location>
</feature>
<accession>A0A9P1BIB3</accession>
<dbReference type="PROSITE" id="PS50005">
    <property type="entry name" value="TPR"/>
    <property type="match status" value="5"/>
</dbReference>
<name>A0A9P1BIB3_9DINO</name>
<keyword evidence="2 3" id="KW-0802">TPR repeat</keyword>
<keyword evidence="4" id="KW-0175">Coiled coil</keyword>
<feature type="transmembrane region" description="Helical" evidence="5">
    <location>
        <begin position="1072"/>
        <end position="1091"/>
    </location>
</feature>
<feature type="transmembrane region" description="Helical" evidence="5">
    <location>
        <begin position="1014"/>
        <end position="1034"/>
    </location>
</feature>
<proteinExistence type="predicted"/>
<evidence type="ECO:0000256" key="5">
    <source>
        <dbReference type="SAM" id="Phobius"/>
    </source>
</evidence>
<dbReference type="PANTHER" id="PTHR44227:SF3">
    <property type="entry name" value="PROTEIN O-MANNOSYL-TRANSFERASE TMTC4"/>
    <property type="match status" value="1"/>
</dbReference>
<feature type="transmembrane region" description="Helical" evidence="5">
    <location>
        <begin position="825"/>
        <end position="849"/>
    </location>
</feature>
<feature type="transmembrane region" description="Helical" evidence="5">
    <location>
        <begin position="727"/>
        <end position="748"/>
    </location>
</feature>
<keyword evidence="8" id="KW-1185">Reference proteome</keyword>
<feature type="repeat" description="TPR" evidence="3">
    <location>
        <begin position="1144"/>
        <end position="1177"/>
    </location>
</feature>
<evidence type="ECO:0000313" key="6">
    <source>
        <dbReference type="EMBL" id="CAI3972041.1"/>
    </source>
</evidence>
<keyword evidence="5" id="KW-0472">Membrane</keyword>
<dbReference type="Pfam" id="PF13428">
    <property type="entry name" value="TPR_14"/>
    <property type="match status" value="1"/>
</dbReference>
<dbReference type="InterPro" id="IPR019734">
    <property type="entry name" value="TPR_rpt"/>
</dbReference>
<dbReference type="EMBL" id="CAMXCT010000001">
    <property type="protein sequence ID" value="CAI3972041.1"/>
    <property type="molecule type" value="Genomic_DNA"/>
</dbReference>
<evidence type="ECO:0000313" key="7">
    <source>
        <dbReference type="EMBL" id="CAL4759353.1"/>
    </source>
</evidence>
<dbReference type="OrthoDB" id="9991317at2759"/>
<sequence length="1296" mass="147104">MQEDRRIDHWILPLTLALLTLAVFGRSVTFDFVNFDDFEYVASNQNINQGFSVDSFLWALTAEVGSNWHPVTVLTHMADSHVYGIHEAWGHHLTNVLLHAANAALLFLLLNSMTGARWRCVLVTALFAVHPLHVESVTWVSERKDVLSTFFWFSSLWAYAWYVKRPGLGKYCVVAVLLALGLMSKPMVVTAPCLMLVLDFWPLRRLFGPAETFRESLARSVWLVAEKIPFFLIVAITSIITFNVQYDRGVRSTDELTVSLRFYNMIVSYGDYITQLIWPTRMSVFYPHPASNISMMHVFIAGLAIVVVSLLALVWWRKRAYVLSGWLWYLGTLVPVIGLVQVGGAARADRYTYVPLVGLFIIIAWGLQEYATSGPRFRRWVPVACGIWIVVLIGLTWKQQGYWKNSLTLFAHAAAVADGRGNFLAHSAMGTAYKLQGNNEAAIEEYDNALRRYPQDRVAIFKKATVLQDMGRYEEAAEYFKAVIALGLDGPGERVALGNVLIELGKYDEAIEHFRTAIVIQPSPFTEVILREQEPRIQLALALQATQQYEEAVKVFEEGLQETPENPDLLKEYAWLRATCPEELLRDREAAVTMARQACNLSNNELRALDVYAAALANNLRFSEAVRAEQRAIDLANLQVEAIEEQLSSKDWKEWEKPPKEMLVQVKSILEEAEERLQLYKQARPYRQEPPEDAEHETFFRFSAGRLSTTLAPSTLMNLEQRKSHPAITAGILAALALITLCIFWSILSQGFIHYDDPQYVFDNQQVRQGFTWSTFVWSLSSQVQGNWHPVTMWTHMLDCQLYGLQHPGGHHFTSLVIHVMNALMLFWFLRIATGDVFAAAFVAALFAWHPTRVESVAWVSERKDVLSTFFWFLMLLAYVHYTRRPGWLRYALVFVLLALGLMSKPMLVTAPFLLLLLDVWPLARLWMRSTWKDTGAQLGALVLEKLPLIVLSVASSVITFRVQRSGGFVISLQRHDFGERLINVIDTYGNYLFNTFWPTQLALMYSMPREIPLTTWTILSASVLVTLSVLSIVWIRKRPYFFVGWFWFLGTLVPVIGVVKVGAQSMADRYTYVPMIGLFIIVTWGCRELLSGISSKPIRRAIAMVAGSVVLILLAGLSVKQVSYWQNELILYSRALEVTEKNYLAHYNYGNALIKSGRLNEALKHFTIALEQEPEHSGTQYNAGSALALQGRCTEALPYFKNAIRYGNDSARAWYELAYCEQRIGLLKEALAHYQQALTRDPNMREARLGLGNVLARQGDTTSALAIYTNALGQWPSSRLTAARLIWPFVLRTKP</sequence>
<keyword evidence="5" id="KW-0812">Transmembrane</keyword>
<dbReference type="Pfam" id="PF13181">
    <property type="entry name" value="TPR_8"/>
    <property type="match status" value="1"/>
</dbReference>
<comment type="caution">
    <text evidence="6">The sequence shown here is derived from an EMBL/GenBank/DDBJ whole genome shotgun (WGS) entry which is preliminary data.</text>
</comment>
<evidence type="ECO:0000256" key="2">
    <source>
        <dbReference type="ARBA" id="ARBA00022803"/>
    </source>
</evidence>
<feature type="transmembrane region" description="Helical" evidence="5">
    <location>
        <begin position="351"/>
        <end position="368"/>
    </location>
</feature>
<evidence type="ECO:0000256" key="3">
    <source>
        <dbReference type="PROSITE-ProRule" id="PRU00339"/>
    </source>
</evidence>
<reference evidence="6" key="1">
    <citation type="submission" date="2022-10" db="EMBL/GenBank/DDBJ databases">
        <authorList>
            <person name="Chen Y."/>
            <person name="Dougan E. K."/>
            <person name="Chan C."/>
            <person name="Rhodes N."/>
            <person name="Thang M."/>
        </authorList>
    </citation>
    <scope>NUCLEOTIDE SEQUENCE</scope>
</reference>
<organism evidence="6">
    <name type="scientific">Cladocopium goreaui</name>
    <dbReference type="NCBI Taxonomy" id="2562237"/>
    <lineage>
        <taxon>Eukaryota</taxon>
        <taxon>Sar</taxon>
        <taxon>Alveolata</taxon>
        <taxon>Dinophyceae</taxon>
        <taxon>Suessiales</taxon>
        <taxon>Symbiodiniaceae</taxon>
        <taxon>Cladocopium</taxon>
    </lineage>
</organism>
<feature type="transmembrane region" description="Helical" evidence="5">
    <location>
        <begin position="295"/>
        <end position="314"/>
    </location>
</feature>
<feature type="repeat" description="TPR" evidence="3">
    <location>
        <begin position="1212"/>
        <end position="1245"/>
    </location>
</feature>
<evidence type="ECO:0000313" key="8">
    <source>
        <dbReference type="Proteomes" id="UP001152797"/>
    </source>
</evidence>
<feature type="transmembrane region" description="Helical" evidence="5">
    <location>
        <begin position="175"/>
        <end position="201"/>
    </location>
</feature>
<feature type="repeat" description="TPR" evidence="3">
    <location>
        <begin position="423"/>
        <end position="456"/>
    </location>
</feature>
<feature type="transmembrane region" description="Helical" evidence="5">
    <location>
        <begin position="865"/>
        <end position="882"/>
    </location>
</feature>
<dbReference type="PANTHER" id="PTHR44227">
    <property type="match status" value="1"/>
</dbReference>
<gene>
    <name evidence="6" type="ORF">C1SCF055_LOCUS631</name>
</gene>
<feature type="transmembrane region" description="Helical" evidence="5">
    <location>
        <begin position="888"/>
        <end position="918"/>
    </location>
</feature>
<dbReference type="Gene3D" id="1.25.40.10">
    <property type="entry name" value="Tetratricopeptide repeat domain"/>
    <property type="match status" value="3"/>
</dbReference>
<protein>
    <submittedName>
        <fullName evidence="7">Protein O-mannosyl-transferase TMTC3 (Protei n SMILE) (Transmembrane O-mannosyltransferase targeting cadherins 3) (Transmembrane and tetratricopeptide repeat-containing 3)</fullName>
    </submittedName>
</protein>
<dbReference type="InterPro" id="IPR013105">
    <property type="entry name" value="TPR_2"/>
</dbReference>
<feature type="transmembrane region" description="Helical" evidence="5">
    <location>
        <begin position="1103"/>
        <end position="1120"/>
    </location>
</feature>
<feature type="transmembrane region" description="Helical" evidence="5">
    <location>
        <begin position="380"/>
        <end position="397"/>
    </location>
</feature>
<dbReference type="Pfam" id="PF13432">
    <property type="entry name" value="TPR_16"/>
    <property type="match status" value="2"/>
</dbReference>
<dbReference type="InterPro" id="IPR011990">
    <property type="entry name" value="TPR-like_helical_dom_sf"/>
</dbReference>
<dbReference type="EMBL" id="CAMXCT020000001">
    <property type="protein sequence ID" value="CAL1125416.1"/>
    <property type="molecule type" value="Genomic_DNA"/>
</dbReference>